<reference evidence="2" key="1">
    <citation type="journal article" date="2023" name="Hortic. Res.">
        <title>A chromosome-level phased genome enabling allele-level studies in sweet orange: a case study on citrus Huanglongbing tolerance.</title>
        <authorList>
            <person name="Wu B."/>
            <person name="Yu Q."/>
            <person name="Deng Z."/>
            <person name="Duan Y."/>
            <person name="Luo F."/>
            <person name="Gmitter F. Jr."/>
        </authorList>
    </citation>
    <scope>NUCLEOTIDE SEQUENCE [LARGE SCALE GENOMIC DNA]</scope>
    <source>
        <strain evidence="2">cv. Valencia</strain>
    </source>
</reference>
<comment type="caution">
    <text evidence="1">The sequence shown here is derived from an EMBL/GenBank/DDBJ whole genome shotgun (WGS) entry which is preliminary data.</text>
</comment>
<organism evidence="1 2">
    <name type="scientific">Citrus sinensis</name>
    <name type="common">Sweet orange</name>
    <name type="synonym">Citrus aurantium var. sinensis</name>
    <dbReference type="NCBI Taxonomy" id="2711"/>
    <lineage>
        <taxon>Eukaryota</taxon>
        <taxon>Viridiplantae</taxon>
        <taxon>Streptophyta</taxon>
        <taxon>Embryophyta</taxon>
        <taxon>Tracheophyta</taxon>
        <taxon>Spermatophyta</taxon>
        <taxon>Magnoliopsida</taxon>
        <taxon>eudicotyledons</taxon>
        <taxon>Gunneridae</taxon>
        <taxon>Pentapetalae</taxon>
        <taxon>rosids</taxon>
        <taxon>malvids</taxon>
        <taxon>Sapindales</taxon>
        <taxon>Rutaceae</taxon>
        <taxon>Aurantioideae</taxon>
        <taxon>Citrus</taxon>
    </lineage>
</organism>
<sequence length="684" mass="78989">MVLRDNGEIVTEDETEENEILPLEDVEDEEYIAPGELTLVARRALSVQMKEDEAAQQENMFHTRCYVQDKVCSMIIDGGSCTNVAKTIMVEKLGLPTLKHPRPYKLQWLNDSGEAGHLLYGRPWQFDRRVKHDDFTNKFSFVFNQRNITLVPLTPKQEYEDVFPKETPHGLPPIRGIEHRIDFVPGAAIPNRPAYRSNPEETKELQRQVKELMEKGYVRESMSPCAVPVFLVPKKDETWRMCVDCRAINNITVRKEKLFANLKKCTFCTDKLVFLGFVVSAQSIQVDEEKVRTIQEWPSPTSQEKKFRIIKQKLTNAPLLSLPNFNKTFEIECDALGIGIGAVLMEEGRPIAYFSEKLSGAALNYPTYDKELYALVRALETWQHYLWPKEFVIHTDHESLKHLKGQHKLNKRHARWVEFIETFPYVIRYKQGKENIVANALSCREIVRLHEVVNRTLSTLLRAIIKKNIKTWEDCLPLIEFAYNRSVHSATKYSPFEIVYGFNPLTPLDLTSLPLSKHVNLDSKKKAEIVKQIHEKAKFNIERRTEQYAKQANKGRHKLVFEPGDWVWLHMRKERFSERRKSKLLPRGDGPFQVLECINDNAYKLDLPGEYNVSATFNVSDLSPFDVGDDLKTNPLQEEGNDEIKDKTITSTWDEAYSDPIQVPVGPVTRARAKKFKEALNGLI</sequence>
<evidence type="ECO:0000313" key="1">
    <source>
        <dbReference type="EMBL" id="KAH9780581.1"/>
    </source>
</evidence>
<protein>
    <submittedName>
        <fullName evidence="1">Endonuclease</fullName>
    </submittedName>
</protein>
<accession>A0ACB8M4N3</accession>
<dbReference type="EMBL" id="CM039172">
    <property type="protein sequence ID" value="KAH9780581.1"/>
    <property type="molecule type" value="Genomic_DNA"/>
</dbReference>
<keyword evidence="1" id="KW-0378">Hydrolase</keyword>
<keyword evidence="1" id="KW-0255">Endonuclease</keyword>
<keyword evidence="2" id="KW-1185">Reference proteome</keyword>
<gene>
    <name evidence="1" type="ORF">KPL71_008134</name>
</gene>
<evidence type="ECO:0000313" key="2">
    <source>
        <dbReference type="Proteomes" id="UP000829398"/>
    </source>
</evidence>
<proteinExistence type="predicted"/>
<keyword evidence="1" id="KW-0540">Nuclease</keyword>
<name>A0ACB8M4N3_CITSI</name>
<dbReference type="Proteomes" id="UP000829398">
    <property type="component" value="Chromosome 3"/>
</dbReference>